<comment type="function">
    <text evidence="3">Endonuclease that specifically degrades the RNA of RNA-DNA hybrids.</text>
</comment>
<dbReference type="CDD" id="cd09277">
    <property type="entry name" value="RNase_HI_bacteria_like"/>
    <property type="match status" value="1"/>
</dbReference>
<evidence type="ECO:0000256" key="4">
    <source>
        <dbReference type="ARBA" id="ARBA00005300"/>
    </source>
</evidence>
<evidence type="ECO:0000256" key="2">
    <source>
        <dbReference type="ARBA" id="ARBA00001946"/>
    </source>
</evidence>
<dbReference type="InterPro" id="IPR050092">
    <property type="entry name" value="RNase_H"/>
</dbReference>
<evidence type="ECO:0000256" key="8">
    <source>
        <dbReference type="ARBA" id="ARBA00022723"/>
    </source>
</evidence>
<evidence type="ECO:0000313" key="13">
    <source>
        <dbReference type="EMBL" id="CRL35547.1"/>
    </source>
</evidence>
<dbReference type="PANTHER" id="PTHR10642:SF26">
    <property type="entry name" value="RIBONUCLEASE H1"/>
    <property type="match status" value="1"/>
</dbReference>
<protein>
    <recommendedName>
        <fullName evidence="6">Ribonuclease H</fullName>
        <ecNumber evidence="5">3.1.26.4</ecNumber>
    </recommendedName>
</protein>
<accession>A0A0M6WHL6</accession>
<dbReference type="GO" id="GO:0043137">
    <property type="term" value="P:DNA replication, removal of RNA primer"/>
    <property type="evidence" value="ECO:0007669"/>
    <property type="project" value="TreeGrafter"/>
</dbReference>
<dbReference type="GO" id="GO:0004523">
    <property type="term" value="F:RNA-DNA hybrid ribonuclease activity"/>
    <property type="evidence" value="ECO:0007669"/>
    <property type="project" value="UniProtKB-EC"/>
</dbReference>
<dbReference type="InterPro" id="IPR002156">
    <property type="entry name" value="RNaseH_domain"/>
</dbReference>
<organism evidence="13 14">
    <name type="scientific">Agathobacter rectalis</name>
    <dbReference type="NCBI Taxonomy" id="39491"/>
    <lineage>
        <taxon>Bacteria</taxon>
        <taxon>Bacillati</taxon>
        <taxon>Bacillota</taxon>
        <taxon>Clostridia</taxon>
        <taxon>Lachnospirales</taxon>
        <taxon>Lachnospiraceae</taxon>
        <taxon>Agathobacter</taxon>
    </lineage>
</organism>
<proteinExistence type="inferred from homology"/>
<keyword evidence="7" id="KW-0540">Nuclease</keyword>
<dbReference type="PROSITE" id="PS50879">
    <property type="entry name" value="RNASE_H_1"/>
    <property type="match status" value="1"/>
</dbReference>
<evidence type="ECO:0000259" key="12">
    <source>
        <dbReference type="PROSITE" id="PS50879"/>
    </source>
</evidence>
<dbReference type="Gene3D" id="3.30.420.10">
    <property type="entry name" value="Ribonuclease H-like superfamily/Ribonuclease H"/>
    <property type="match status" value="1"/>
</dbReference>
<dbReference type="Proteomes" id="UP000049472">
    <property type="component" value="Unassembled WGS sequence"/>
</dbReference>
<comment type="catalytic activity">
    <reaction evidence="1">
        <text>Endonucleolytic cleavage to 5'-phosphomonoester.</text>
        <dbReference type="EC" id="3.1.26.4"/>
    </reaction>
</comment>
<keyword evidence="14" id="KW-1185">Reference proteome</keyword>
<evidence type="ECO:0000256" key="7">
    <source>
        <dbReference type="ARBA" id="ARBA00022722"/>
    </source>
</evidence>
<dbReference type="InterPro" id="IPR009027">
    <property type="entry name" value="Ribosomal_bL9/RNase_H1_N"/>
</dbReference>
<sequence>MASKYYAVKKGKVPGIYFNWNDCKAMVDGYPGAVYKSFKAIEEAEKFINGEKIIAGEKNITGMKSSGENSTYAFVDGSFNKATHTYGYGGFLVTDHEKYVLQGADNDAEMATMRNVAGEIKGAEAAVKKAIGLGIKELVIYYDYMGIEMWATGAWKRNKAGTIAYHEYIMSVKDKIKLTFVKVKGHSGVEGNEEADKLAKQAVGIL</sequence>
<dbReference type="RefSeq" id="WP_055061456.1">
    <property type="nucleotide sequence ID" value="NZ_CVRQ01000014.1"/>
</dbReference>
<dbReference type="FunFam" id="3.40.970.10:FF:000002">
    <property type="entry name" value="Ribonuclease H"/>
    <property type="match status" value="1"/>
</dbReference>
<comment type="similarity">
    <text evidence="4">Belongs to the RNase H family.</text>
</comment>
<dbReference type="GO" id="GO:0003676">
    <property type="term" value="F:nucleic acid binding"/>
    <property type="evidence" value="ECO:0007669"/>
    <property type="project" value="InterPro"/>
</dbReference>
<dbReference type="EC" id="3.1.26.4" evidence="5"/>
<dbReference type="EMBL" id="CVRQ01000014">
    <property type="protein sequence ID" value="CRL35547.1"/>
    <property type="molecule type" value="Genomic_DNA"/>
</dbReference>
<evidence type="ECO:0000256" key="1">
    <source>
        <dbReference type="ARBA" id="ARBA00000077"/>
    </source>
</evidence>
<evidence type="ECO:0000256" key="11">
    <source>
        <dbReference type="ARBA" id="ARBA00022842"/>
    </source>
</evidence>
<evidence type="ECO:0000313" key="14">
    <source>
        <dbReference type="Proteomes" id="UP000049472"/>
    </source>
</evidence>
<evidence type="ECO:0000256" key="6">
    <source>
        <dbReference type="ARBA" id="ARBA00017721"/>
    </source>
</evidence>
<name>A0A0M6WHL6_9FIRM</name>
<dbReference type="SUPFAM" id="SSF53098">
    <property type="entry name" value="Ribonuclease H-like"/>
    <property type="match status" value="1"/>
</dbReference>
<dbReference type="Gene3D" id="3.40.970.10">
    <property type="entry name" value="Ribonuclease H1, N-terminal domain"/>
    <property type="match status" value="1"/>
</dbReference>
<gene>
    <name evidence="13" type="ORF">T1815_11301</name>
</gene>
<dbReference type="InterPro" id="IPR036397">
    <property type="entry name" value="RNaseH_sf"/>
</dbReference>
<dbReference type="InterPro" id="IPR011320">
    <property type="entry name" value="RNase_H1_N"/>
</dbReference>
<dbReference type="Pfam" id="PF00075">
    <property type="entry name" value="RNase_H"/>
    <property type="match status" value="1"/>
</dbReference>
<dbReference type="PANTHER" id="PTHR10642">
    <property type="entry name" value="RIBONUCLEASE H1"/>
    <property type="match status" value="1"/>
</dbReference>
<keyword evidence="11" id="KW-0460">Magnesium</keyword>
<dbReference type="GO" id="GO:0046872">
    <property type="term" value="F:metal ion binding"/>
    <property type="evidence" value="ECO:0007669"/>
    <property type="project" value="UniProtKB-KW"/>
</dbReference>
<dbReference type="AlphaFoldDB" id="A0A0M6WHL6"/>
<dbReference type="Pfam" id="PF01693">
    <property type="entry name" value="Cauli_VI"/>
    <property type="match status" value="1"/>
</dbReference>
<keyword evidence="10" id="KW-0378">Hydrolase</keyword>
<keyword evidence="9" id="KW-0255">Endonuclease</keyword>
<feature type="domain" description="RNase H type-1" evidence="12">
    <location>
        <begin position="67"/>
        <end position="204"/>
    </location>
</feature>
<dbReference type="SUPFAM" id="SSF55658">
    <property type="entry name" value="L9 N-domain-like"/>
    <property type="match status" value="1"/>
</dbReference>
<evidence type="ECO:0000256" key="5">
    <source>
        <dbReference type="ARBA" id="ARBA00012180"/>
    </source>
</evidence>
<dbReference type="InterPro" id="IPR012337">
    <property type="entry name" value="RNaseH-like_sf"/>
</dbReference>
<comment type="cofactor">
    <cofactor evidence="2">
        <name>Mg(2+)</name>
        <dbReference type="ChEBI" id="CHEBI:18420"/>
    </cofactor>
</comment>
<reference evidence="14" key="1">
    <citation type="submission" date="2015-05" db="EMBL/GenBank/DDBJ databases">
        <authorList>
            <consortium name="Pathogen Informatics"/>
        </authorList>
    </citation>
    <scope>NUCLEOTIDE SEQUENCE [LARGE SCALE GENOMIC DNA]</scope>
    <source>
        <strain evidence="14">T1-815</strain>
    </source>
</reference>
<evidence type="ECO:0000256" key="3">
    <source>
        <dbReference type="ARBA" id="ARBA00004065"/>
    </source>
</evidence>
<evidence type="ECO:0000256" key="9">
    <source>
        <dbReference type="ARBA" id="ARBA00022759"/>
    </source>
</evidence>
<evidence type="ECO:0000256" key="10">
    <source>
        <dbReference type="ARBA" id="ARBA00022801"/>
    </source>
</evidence>
<keyword evidence="8" id="KW-0479">Metal-binding</keyword>
<dbReference type="InterPro" id="IPR037056">
    <property type="entry name" value="RNase_H1_N_sf"/>
</dbReference>